<evidence type="ECO:0000313" key="13">
    <source>
        <dbReference type="EMBL" id="AJY76793.1"/>
    </source>
</evidence>
<evidence type="ECO:0000259" key="12">
    <source>
        <dbReference type="PROSITE" id="PS50928"/>
    </source>
</evidence>
<feature type="transmembrane region" description="Helical" evidence="10">
    <location>
        <begin position="178"/>
        <end position="196"/>
    </location>
</feature>
<organism evidence="13 14">
    <name type="scientific">Paenibacillus beijingensis</name>
    <dbReference type="NCBI Taxonomy" id="1126833"/>
    <lineage>
        <taxon>Bacteria</taxon>
        <taxon>Bacillati</taxon>
        <taxon>Bacillota</taxon>
        <taxon>Bacilli</taxon>
        <taxon>Bacillales</taxon>
        <taxon>Paenibacillaceae</taxon>
        <taxon>Paenibacillus</taxon>
    </lineage>
</organism>
<dbReference type="InterPro" id="IPR050366">
    <property type="entry name" value="BP-dependent_transpt_permease"/>
</dbReference>
<dbReference type="Pfam" id="PF12911">
    <property type="entry name" value="OppC_N"/>
    <property type="match status" value="1"/>
</dbReference>
<sequence length="341" mass="37651">MSRLKLAESVPADIGEDLFVPEPADENRSNEASAPSNSPWRDAFRRLRASKGVVLSAILLLIITSIAIVGPAVSKYAYDEQNVAHSNLPPKIPGLQWLGFDGKDRQGTDVYGQRNIDTAYWFGTDEFGRDLWTRVWKGTQISLFIALIAAMLDLFIGVLYGGLSAYYGGKVDNAMERVIEILMGIPSLIVIVLFTIILEPGILSIILAMIITGWVGMARIVRGQILKLKVQEFVLAARTLGVSNRRIIWKHLMPNAMGPIIVNVMFDLPTAIFFEAFLSFIGLGLQAPLSSLGVLINDGFKQMRMFPYKLVIPAVMISLILICFNLLADGLRDALDPKTKK</sequence>
<keyword evidence="8 10" id="KW-0472">Membrane</keyword>
<dbReference type="InterPro" id="IPR035906">
    <property type="entry name" value="MetI-like_sf"/>
</dbReference>
<feature type="transmembrane region" description="Helical" evidence="10">
    <location>
        <begin position="202"/>
        <end position="221"/>
    </location>
</feature>
<dbReference type="PATRIC" id="fig|1126833.4.peg.4895"/>
<keyword evidence="4 10" id="KW-0812">Transmembrane</keyword>
<evidence type="ECO:0000256" key="1">
    <source>
        <dbReference type="ARBA" id="ARBA00004651"/>
    </source>
</evidence>
<dbReference type="GO" id="GO:0015833">
    <property type="term" value="P:peptide transport"/>
    <property type="evidence" value="ECO:0007669"/>
    <property type="project" value="UniProtKB-KW"/>
</dbReference>
<dbReference type="Proteomes" id="UP000032633">
    <property type="component" value="Chromosome"/>
</dbReference>
<feature type="transmembrane region" description="Helical" evidence="10">
    <location>
        <begin position="53"/>
        <end position="73"/>
    </location>
</feature>
<dbReference type="GO" id="GO:0005886">
    <property type="term" value="C:plasma membrane"/>
    <property type="evidence" value="ECO:0007669"/>
    <property type="project" value="UniProtKB-SubCell"/>
</dbReference>
<evidence type="ECO:0000256" key="8">
    <source>
        <dbReference type="ARBA" id="ARBA00023136"/>
    </source>
</evidence>
<dbReference type="CDD" id="cd06261">
    <property type="entry name" value="TM_PBP2"/>
    <property type="match status" value="1"/>
</dbReference>
<dbReference type="STRING" id="1126833.VN24_22285"/>
<keyword evidence="3" id="KW-1003">Cell membrane</keyword>
<dbReference type="SUPFAM" id="SSF161098">
    <property type="entry name" value="MetI-like"/>
    <property type="match status" value="1"/>
</dbReference>
<keyword evidence="14" id="KW-1185">Reference proteome</keyword>
<evidence type="ECO:0000256" key="6">
    <source>
        <dbReference type="ARBA" id="ARBA00022927"/>
    </source>
</evidence>
<dbReference type="Pfam" id="PF00528">
    <property type="entry name" value="BPD_transp_1"/>
    <property type="match status" value="1"/>
</dbReference>
<comment type="similarity">
    <text evidence="9">Belongs to the binding-protein-dependent transport system permease family. OppBC subfamily.</text>
</comment>
<gene>
    <name evidence="13" type="ORF">VN24_22285</name>
</gene>
<dbReference type="RefSeq" id="WP_045672218.1">
    <property type="nucleotide sequence ID" value="NZ_CP011058.1"/>
</dbReference>
<feature type="domain" description="ABC transmembrane type-1" evidence="12">
    <location>
        <begin position="139"/>
        <end position="328"/>
    </location>
</feature>
<reference evidence="14" key="2">
    <citation type="submission" date="2015-03" db="EMBL/GenBank/DDBJ databases">
        <title>Genome sequence of Paenibacillus beijingensis strain DSM 24997T.</title>
        <authorList>
            <person name="Kwak Y."/>
            <person name="Shin J.-H."/>
        </authorList>
    </citation>
    <scope>NUCLEOTIDE SEQUENCE [LARGE SCALE GENOMIC DNA]</scope>
    <source>
        <strain evidence="14">DSM 24997</strain>
    </source>
</reference>
<evidence type="ECO:0000256" key="2">
    <source>
        <dbReference type="ARBA" id="ARBA00022448"/>
    </source>
</evidence>
<evidence type="ECO:0000256" key="3">
    <source>
        <dbReference type="ARBA" id="ARBA00022475"/>
    </source>
</evidence>
<dbReference type="NCBIfam" id="NF045475">
    <property type="entry name" value="Opp3C"/>
    <property type="match status" value="1"/>
</dbReference>
<dbReference type="PROSITE" id="PS50928">
    <property type="entry name" value="ABC_TM1"/>
    <property type="match status" value="1"/>
</dbReference>
<evidence type="ECO:0000256" key="11">
    <source>
        <dbReference type="SAM" id="MobiDB-lite"/>
    </source>
</evidence>
<dbReference type="OrthoDB" id="9797472at2"/>
<dbReference type="Gene3D" id="1.10.3720.10">
    <property type="entry name" value="MetI-like"/>
    <property type="match status" value="1"/>
</dbReference>
<dbReference type="GO" id="GO:0055085">
    <property type="term" value="P:transmembrane transport"/>
    <property type="evidence" value="ECO:0007669"/>
    <property type="project" value="InterPro"/>
</dbReference>
<evidence type="ECO:0000313" key="14">
    <source>
        <dbReference type="Proteomes" id="UP000032633"/>
    </source>
</evidence>
<feature type="transmembrane region" description="Helical" evidence="10">
    <location>
        <begin position="308"/>
        <end position="328"/>
    </location>
</feature>
<dbReference type="EMBL" id="CP011058">
    <property type="protein sequence ID" value="AJY76793.1"/>
    <property type="molecule type" value="Genomic_DNA"/>
</dbReference>
<name>A0A0D5NPE8_9BACL</name>
<feature type="transmembrane region" description="Helical" evidence="10">
    <location>
        <begin position="272"/>
        <end position="296"/>
    </location>
</feature>
<evidence type="ECO:0000256" key="7">
    <source>
        <dbReference type="ARBA" id="ARBA00022989"/>
    </source>
</evidence>
<evidence type="ECO:0000256" key="5">
    <source>
        <dbReference type="ARBA" id="ARBA00022856"/>
    </source>
</evidence>
<dbReference type="KEGG" id="pbj:VN24_22285"/>
<evidence type="ECO:0000256" key="10">
    <source>
        <dbReference type="RuleBase" id="RU363032"/>
    </source>
</evidence>
<feature type="transmembrane region" description="Helical" evidence="10">
    <location>
        <begin position="141"/>
        <end position="166"/>
    </location>
</feature>
<dbReference type="InterPro" id="IPR000515">
    <property type="entry name" value="MetI-like"/>
</dbReference>
<keyword evidence="5" id="KW-0571">Peptide transport</keyword>
<feature type="region of interest" description="Disordered" evidence="11">
    <location>
        <begin position="17"/>
        <end position="38"/>
    </location>
</feature>
<reference evidence="13 14" key="1">
    <citation type="journal article" date="2015" name="J. Biotechnol.">
        <title>Complete genome sequence of Paenibacillus beijingensis 7188(T) (=DSM 24997(T)), a novel rhizobacterium from jujube garden soil.</title>
        <authorList>
            <person name="Kwak Y."/>
            <person name="Shin J.H."/>
        </authorList>
    </citation>
    <scope>NUCLEOTIDE SEQUENCE [LARGE SCALE GENOMIC DNA]</scope>
    <source>
        <strain evidence="13 14">DSM 24997</strain>
    </source>
</reference>
<dbReference type="HOGENOM" id="CLU_028518_1_0_9"/>
<dbReference type="PANTHER" id="PTHR43386">
    <property type="entry name" value="OLIGOPEPTIDE TRANSPORT SYSTEM PERMEASE PROTEIN APPC"/>
    <property type="match status" value="1"/>
</dbReference>
<evidence type="ECO:0000256" key="4">
    <source>
        <dbReference type="ARBA" id="ARBA00022692"/>
    </source>
</evidence>
<keyword evidence="7 10" id="KW-1133">Transmembrane helix</keyword>
<dbReference type="InterPro" id="IPR025966">
    <property type="entry name" value="OppC_N"/>
</dbReference>
<dbReference type="GO" id="GO:0015031">
    <property type="term" value="P:protein transport"/>
    <property type="evidence" value="ECO:0007669"/>
    <property type="project" value="UniProtKB-KW"/>
</dbReference>
<accession>A0A0D5NPE8</accession>
<dbReference type="AlphaFoldDB" id="A0A0D5NPE8"/>
<comment type="subcellular location">
    <subcellularLocation>
        <location evidence="1 10">Cell membrane</location>
        <topology evidence="1 10">Multi-pass membrane protein</topology>
    </subcellularLocation>
</comment>
<protein>
    <submittedName>
        <fullName evidence="13">Peptide ABC transporter permease</fullName>
    </submittedName>
</protein>
<proteinExistence type="inferred from homology"/>
<feature type="transmembrane region" description="Helical" evidence="10">
    <location>
        <begin position="247"/>
        <end position="266"/>
    </location>
</feature>
<keyword evidence="2 10" id="KW-0813">Transport</keyword>
<dbReference type="PANTHER" id="PTHR43386:SF24">
    <property type="entry name" value="OLIGOPEPTIDE TRANSPORT SYSTEM PERMEASE PROTEIN AMID"/>
    <property type="match status" value="1"/>
</dbReference>
<keyword evidence="6" id="KW-0653">Protein transport</keyword>
<evidence type="ECO:0000256" key="9">
    <source>
        <dbReference type="ARBA" id="ARBA00024202"/>
    </source>
</evidence>